<reference evidence="2" key="1">
    <citation type="submission" date="2017-03" db="EMBL/GenBank/DDBJ databases">
        <title>Phytopthora megakarya and P. palmivora, two closely related causual agents of cacao black pod achieved similar genome size and gene model numbers by different mechanisms.</title>
        <authorList>
            <person name="Ali S."/>
            <person name="Shao J."/>
            <person name="Larry D.J."/>
            <person name="Kronmiller B."/>
            <person name="Shen D."/>
            <person name="Strem M.D."/>
            <person name="Melnick R.L."/>
            <person name="Guiltinan M.J."/>
            <person name="Tyler B.M."/>
            <person name="Meinhardt L.W."/>
            <person name="Bailey B.A."/>
        </authorList>
    </citation>
    <scope>NUCLEOTIDE SEQUENCE [LARGE SCALE GENOMIC DNA]</scope>
    <source>
        <strain evidence="2">zdho120</strain>
    </source>
</reference>
<protein>
    <recommendedName>
        <fullName evidence="3">HTH CENPB-type domain-containing protein</fullName>
    </recommendedName>
</protein>
<dbReference type="AlphaFoldDB" id="A0A225WLB4"/>
<comment type="caution">
    <text evidence="1">The sequence shown here is derived from an EMBL/GenBank/DDBJ whole genome shotgun (WGS) entry which is preliminary data.</text>
</comment>
<evidence type="ECO:0008006" key="3">
    <source>
        <dbReference type="Google" id="ProtNLM"/>
    </source>
</evidence>
<dbReference type="Proteomes" id="UP000198211">
    <property type="component" value="Unassembled WGS sequence"/>
</dbReference>
<sequence>MKRRPKNQIKKKLRALKATETTSVTTVDANNGVARSTVYRWKKAKTELEANKDNGNKFYVNSKAHKAQQVRYPILELLDYVSEMRKNRKLCVTTKCLILMMAKFDPNFVRVRQYTALRSWTARFLKRNQLVIRQVTHKGTKTRSDMQDVADLFANSVNVAVEMDGILSYHTSYDGKYSSLFTMDQTAVVIDNPGNLTVDYRGTHNVDIVQGSSEISGVPMRVGYWS</sequence>
<organism evidence="1 2">
    <name type="scientific">Phytophthora megakarya</name>
    <dbReference type="NCBI Taxonomy" id="4795"/>
    <lineage>
        <taxon>Eukaryota</taxon>
        <taxon>Sar</taxon>
        <taxon>Stramenopiles</taxon>
        <taxon>Oomycota</taxon>
        <taxon>Peronosporomycetes</taxon>
        <taxon>Peronosporales</taxon>
        <taxon>Peronosporaceae</taxon>
        <taxon>Phytophthora</taxon>
    </lineage>
</organism>
<gene>
    <name evidence="1" type="ORF">PHMEG_0007420</name>
</gene>
<dbReference type="EMBL" id="NBNE01000581">
    <property type="protein sequence ID" value="OWZ18483.1"/>
    <property type="molecule type" value="Genomic_DNA"/>
</dbReference>
<accession>A0A225WLB4</accession>
<evidence type="ECO:0000313" key="2">
    <source>
        <dbReference type="Proteomes" id="UP000198211"/>
    </source>
</evidence>
<evidence type="ECO:0000313" key="1">
    <source>
        <dbReference type="EMBL" id="OWZ18483.1"/>
    </source>
</evidence>
<proteinExistence type="predicted"/>
<keyword evidence="2" id="KW-1185">Reference proteome</keyword>
<name>A0A225WLB4_9STRA</name>
<dbReference type="OrthoDB" id="125640at2759"/>